<organism evidence="10 11">
    <name type="scientific">Papaver nudicaule</name>
    <name type="common">Iceland poppy</name>
    <dbReference type="NCBI Taxonomy" id="74823"/>
    <lineage>
        <taxon>Eukaryota</taxon>
        <taxon>Viridiplantae</taxon>
        <taxon>Streptophyta</taxon>
        <taxon>Embryophyta</taxon>
        <taxon>Tracheophyta</taxon>
        <taxon>Spermatophyta</taxon>
        <taxon>Magnoliopsida</taxon>
        <taxon>Ranunculales</taxon>
        <taxon>Papaveraceae</taxon>
        <taxon>Papaveroideae</taxon>
        <taxon>Papaver</taxon>
    </lineage>
</organism>
<evidence type="ECO:0000256" key="6">
    <source>
        <dbReference type="SAM" id="Coils"/>
    </source>
</evidence>
<dbReference type="SMART" id="SM00369">
    <property type="entry name" value="LRR_TYP"/>
    <property type="match status" value="4"/>
</dbReference>
<dbReference type="Gene3D" id="1.10.8.430">
    <property type="entry name" value="Helical domain of apoptotic protease-activating factors"/>
    <property type="match status" value="1"/>
</dbReference>
<dbReference type="InterPro" id="IPR036388">
    <property type="entry name" value="WH-like_DNA-bd_sf"/>
</dbReference>
<evidence type="ECO:0000259" key="7">
    <source>
        <dbReference type="Pfam" id="PF00931"/>
    </source>
</evidence>
<comment type="caution">
    <text evidence="10">The sequence shown here is derived from an EMBL/GenBank/DDBJ whole genome shotgun (WGS) entry which is preliminary data.</text>
</comment>
<dbReference type="GO" id="GO:0005524">
    <property type="term" value="F:ATP binding"/>
    <property type="evidence" value="ECO:0007669"/>
    <property type="project" value="UniProtKB-KW"/>
</dbReference>
<dbReference type="Pfam" id="PF13855">
    <property type="entry name" value="LRR_8"/>
    <property type="match status" value="1"/>
</dbReference>
<evidence type="ECO:0000256" key="4">
    <source>
        <dbReference type="ARBA" id="ARBA00022821"/>
    </source>
</evidence>
<dbReference type="Gene3D" id="1.10.10.10">
    <property type="entry name" value="Winged helix-like DNA-binding domain superfamily/Winged helix DNA-binding domain"/>
    <property type="match status" value="1"/>
</dbReference>
<evidence type="ECO:0000313" key="10">
    <source>
        <dbReference type="EMBL" id="MCL7052233.1"/>
    </source>
</evidence>
<dbReference type="SUPFAM" id="SSF52058">
    <property type="entry name" value="L domain-like"/>
    <property type="match status" value="1"/>
</dbReference>
<keyword evidence="6" id="KW-0175">Coiled coil</keyword>
<evidence type="ECO:0000256" key="1">
    <source>
        <dbReference type="ARBA" id="ARBA00008894"/>
    </source>
</evidence>
<proteinExistence type="inferred from homology"/>
<evidence type="ECO:0000313" key="11">
    <source>
        <dbReference type="Proteomes" id="UP001177140"/>
    </source>
</evidence>
<evidence type="ECO:0000256" key="3">
    <source>
        <dbReference type="ARBA" id="ARBA00022737"/>
    </source>
</evidence>
<feature type="domain" description="Disease resistance protein At4g27190-like leucine-rich repeats" evidence="8">
    <location>
        <begin position="819"/>
        <end position="966"/>
    </location>
</feature>
<dbReference type="InterPro" id="IPR042197">
    <property type="entry name" value="Apaf_helical"/>
</dbReference>
<dbReference type="EMBL" id="JAJJMA010054633">
    <property type="protein sequence ID" value="MCL7026278.1"/>
    <property type="molecule type" value="Genomic_DNA"/>
</dbReference>
<protein>
    <recommendedName>
        <fullName evidence="12">AAA+ ATPase domain-containing protein</fullName>
    </recommendedName>
</protein>
<keyword evidence="3" id="KW-0677">Repeat</keyword>
<evidence type="ECO:0008006" key="12">
    <source>
        <dbReference type="Google" id="ProtNLM"/>
    </source>
</evidence>
<dbReference type="Gene3D" id="3.80.10.10">
    <property type="entry name" value="Ribonuclease Inhibitor"/>
    <property type="match status" value="3"/>
</dbReference>
<dbReference type="PANTHER" id="PTHR33463">
    <property type="entry name" value="NB-ARC DOMAIN-CONTAINING PROTEIN-RELATED"/>
    <property type="match status" value="1"/>
</dbReference>
<evidence type="ECO:0000259" key="8">
    <source>
        <dbReference type="Pfam" id="PF23247"/>
    </source>
</evidence>
<dbReference type="Gene3D" id="3.40.50.300">
    <property type="entry name" value="P-loop containing nucleotide triphosphate hydrolases"/>
    <property type="match status" value="1"/>
</dbReference>
<dbReference type="GO" id="GO:0006952">
    <property type="term" value="P:defense response"/>
    <property type="evidence" value="ECO:0007669"/>
    <property type="project" value="UniProtKB-KW"/>
</dbReference>
<dbReference type="Pfam" id="PF23247">
    <property type="entry name" value="LRR_RPS2"/>
    <property type="match status" value="2"/>
</dbReference>
<evidence type="ECO:0000256" key="5">
    <source>
        <dbReference type="ARBA" id="ARBA00022840"/>
    </source>
</evidence>
<feature type="coiled-coil region" evidence="6">
    <location>
        <begin position="28"/>
        <end position="62"/>
    </location>
</feature>
<comment type="similarity">
    <text evidence="1">Belongs to the disease resistance NB-LRR family.</text>
</comment>
<accession>A0AA41W384</accession>
<dbReference type="Pfam" id="PF00931">
    <property type="entry name" value="NB-ARC"/>
    <property type="match status" value="1"/>
</dbReference>
<dbReference type="EMBL" id="JAJJMA010347551">
    <property type="protein sequence ID" value="MCL7052233.1"/>
    <property type="molecule type" value="Genomic_DNA"/>
</dbReference>
<evidence type="ECO:0000256" key="2">
    <source>
        <dbReference type="ARBA" id="ARBA00022614"/>
    </source>
</evidence>
<feature type="domain" description="Disease resistance protein At4g27190-like leucine-rich repeats" evidence="8">
    <location>
        <begin position="998"/>
        <end position="1080"/>
    </location>
</feature>
<gene>
    <name evidence="10" type="ORF">MKW94_013360</name>
    <name evidence="9" type="ORF">MKW94_014004</name>
</gene>
<evidence type="ECO:0000313" key="9">
    <source>
        <dbReference type="EMBL" id="MCL7026278.1"/>
    </source>
</evidence>
<dbReference type="InterPro" id="IPR027417">
    <property type="entry name" value="P-loop_NTPase"/>
</dbReference>
<name>A0AA41W384_PAPNU</name>
<reference evidence="10" key="1">
    <citation type="submission" date="2022-03" db="EMBL/GenBank/DDBJ databases">
        <title>A functionally conserved STORR gene fusion in Papaver species that diverged 16.8 million years ago.</title>
        <authorList>
            <person name="Catania T."/>
        </authorList>
    </citation>
    <scope>NUCLEOTIDE SEQUENCE</scope>
    <source>
        <strain evidence="10">S-191538</strain>
    </source>
</reference>
<feature type="domain" description="NB-ARC" evidence="7">
    <location>
        <begin position="168"/>
        <end position="333"/>
    </location>
</feature>
<dbReference type="SUPFAM" id="SSF52047">
    <property type="entry name" value="RNI-like"/>
    <property type="match status" value="1"/>
</dbReference>
<keyword evidence="4" id="KW-0611">Plant defense</keyword>
<dbReference type="Proteomes" id="UP001177140">
    <property type="component" value="Unassembled WGS sequence"/>
</dbReference>
<dbReference type="GO" id="GO:0043531">
    <property type="term" value="F:ADP binding"/>
    <property type="evidence" value="ECO:0007669"/>
    <property type="project" value="InterPro"/>
</dbReference>
<dbReference type="InterPro" id="IPR003591">
    <property type="entry name" value="Leu-rich_rpt_typical-subtyp"/>
</dbReference>
<keyword evidence="5" id="KW-0067">ATP-binding</keyword>
<dbReference type="AlphaFoldDB" id="A0AA41W384"/>
<dbReference type="InterPro" id="IPR001611">
    <property type="entry name" value="Leu-rich_rpt"/>
</dbReference>
<dbReference type="InterPro" id="IPR050905">
    <property type="entry name" value="Plant_NBS-LRR"/>
</dbReference>
<dbReference type="InterPro" id="IPR057135">
    <property type="entry name" value="At4g27190-like_LRR"/>
</dbReference>
<dbReference type="SUPFAM" id="SSF52540">
    <property type="entry name" value="P-loop containing nucleoside triphosphate hydrolases"/>
    <property type="match status" value="1"/>
</dbReference>
<keyword evidence="2" id="KW-0433">Leucine-rich repeat</keyword>
<dbReference type="InterPro" id="IPR032675">
    <property type="entry name" value="LRR_dom_sf"/>
</dbReference>
<dbReference type="PRINTS" id="PR00364">
    <property type="entry name" value="DISEASERSIST"/>
</dbReference>
<keyword evidence="11" id="KW-1185">Reference proteome</keyword>
<keyword evidence="5" id="KW-0547">Nucleotide-binding</keyword>
<dbReference type="InterPro" id="IPR002182">
    <property type="entry name" value="NB-ARC"/>
</dbReference>
<sequence>MPVLDLVSPITEIFKCLLPPILLRIGYLVRHRRKIEKLGKKVDDLRNLRIDLQTRVDVARRNLESIRRVVLVWLERVDHEITQDETMVRLMSGQALQVINSQSCFSTTASCGSSRYSLGCKIERKAIIIEELLEEGRNFRDISDPDFDGIDFLPANPDFESFASRQFAINEVIDALKDQGTSLIGVYGMGGVGKTMLMNEVSKQVQEEKVFDVVVMANVSQNVDLKRIQATIAEVLGLERIKKMENTKARAAMLSARLMDEKSVLVILDDLWTQSLNLSDIGIPRGHKGCKVALTTRIRIQACNSWIVDKNIEVGILTEDESWDLFKKNVGDSPVIQSVLGRDIANECKGLPIALVTLGRALRNKDNLVWEDTALQLRNANFTYIEGMDSQVFSSIKLSFDYLGNDIIKKYFLLCCLFPEDYRINVDHELMMYVICDDELLEVDNLKQARGRLHTILDKLVGSCLLSRNEKNVSVVWMHDIVRDVAISIASGDNNGFFVKAGMSLKGWPRVLQSSSSSNVKRLRLSLMRNLISVLPEQPELPQLLSMSLEGNEPLKQIPDSVFLNMRSVETLDLRSTGISSLPSSLTLLVNLRTLFLDFCDFDHSTDISLVGQLKKLVILSLQGCKLTRLPEHIGELTNLKLLNLSFNESLEVPPNVISKLSQLEELYMIKSFTGWEVDGWENKNKASLAELTSLHSLTTLHFSLVKDQHLEDRRRLRFDVTFGQRTGSDYRFCHNFCELMVSPPPLCHLIKVLMERVEKLSVRNSKGLKNLAELIPSRVGFKKMNSLHLQQCSDMEYLMSAKEEENDEIPLNGFIVLEELIICSMQNMKAIIHGPMLAGLLDELKRLTVNNCEKLVSVFSSSLVSRVPNLDELRVEDCAMLKDIFSLETEPINQEERAVKFSKLRKIFLQDLPVLETIWKGVIPQGCLGNLQKLELYSCDKLQYLFSSAISCSLQQLQELTVHFCWDMKKLIEVDEDMFEDSLPNHHNSTTSIASTEIIFPNLETLVVSYCQNIEQLWDGKSSQNLSVLDKKPVLLPKLIRLELSYLPALSSLNQGSSYFDCPSLQHLEVIECENLKRISLSHQRTPKLEKIVGHSEDWFQSFEWEKPSDNLAMHHLFQLVGAEILTPLPFSYAIEQFTDGCMVILLQLPFGSYREQGLSEVLMVQSDNVTYARPLFSF</sequence>
<dbReference type="PANTHER" id="PTHR33463:SF218">
    <property type="entry name" value="DISEASE RESISTANCE PROTEIN RPS2-LIKE"/>
    <property type="match status" value="1"/>
</dbReference>